<dbReference type="InterPro" id="IPR037066">
    <property type="entry name" value="Plug_dom_sf"/>
</dbReference>
<keyword evidence="2 10" id="KW-0813">Transport</keyword>
<dbReference type="PANTHER" id="PTHR47234:SF2">
    <property type="entry name" value="TONB-DEPENDENT RECEPTOR"/>
    <property type="match status" value="1"/>
</dbReference>
<protein>
    <submittedName>
        <fullName evidence="14">TonB-dependent receptor</fullName>
    </submittedName>
</protein>
<keyword evidence="15" id="KW-1185">Reference proteome</keyword>
<keyword evidence="14" id="KW-0675">Receptor</keyword>
<keyword evidence="4" id="KW-0410">Iron transport</keyword>
<comment type="subcellular location">
    <subcellularLocation>
        <location evidence="1 10">Cell outer membrane</location>
        <topology evidence="1 10">Multi-pass membrane protein</topology>
    </subcellularLocation>
</comment>
<evidence type="ECO:0000313" key="14">
    <source>
        <dbReference type="EMBL" id="MCL1634941.1"/>
    </source>
</evidence>
<evidence type="ECO:0000313" key="15">
    <source>
        <dbReference type="Proteomes" id="UP001431217"/>
    </source>
</evidence>
<dbReference type="SMART" id="SM00965">
    <property type="entry name" value="STN"/>
    <property type="match status" value="1"/>
</dbReference>
<evidence type="ECO:0000256" key="4">
    <source>
        <dbReference type="ARBA" id="ARBA00022496"/>
    </source>
</evidence>
<keyword evidence="8 10" id="KW-0472">Membrane</keyword>
<evidence type="ECO:0000256" key="10">
    <source>
        <dbReference type="PROSITE-ProRule" id="PRU01360"/>
    </source>
</evidence>
<evidence type="ECO:0000256" key="8">
    <source>
        <dbReference type="ARBA" id="ARBA00023136"/>
    </source>
</evidence>
<keyword evidence="4" id="KW-0406">Ion transport</keyword>
<dbReference type="Gene3D" id="2.40.170.20">
    <property type="entry name" value="TonB-dependent receptor, beta-barrel domain"/>
    <property type="match status" value="1"/>
</dbReference>
<dbReference type="InterPro" id="IPR000531">
    <property type="entry name" value="Beta-barrel_TonB"/>
</dbReference>
<dbReference type="Gene3D" id="3.55.50.30">
    <property type="match status" value="1"/>
</dbReference>
<dbReference type="Pfam" id="PF07715">
    <property type="entry name" value="Plug"/>
    <property type="match status" value="1"/>
</dbReference>
<keyword evidence="3 10" id="KW-1134">Transmembrane beta strand</keyword>
<dbReference type="InterPro" id="IPR036942">
    <property type="entry name" value="Beta-barrel_TonB_sf"/>
</dbReference>
<dbReference type="Pfam" id="PF07660">
    <property type="entry name" value="STN"/>
    <property type="match status" value="1"/>
</dbReference>
<dbReference type="RefSeq" id="WP_249473791.1">
    <property type="nucleotide sequence ID" value="NZ_JAMBEP010000001.1"/>
</dbReference>
<sequence length="1074" mass="116990">MNASVLRKGKRANQAAICRLSESRRNAIAIALATALVGVGAIVTTPPALAQQSVAQGKQYSIPAGSLREALDTLASQGDLSIVYPPELVAGKTTLGLSGHFASIEALRRLLEGSGLTWESINASTVVLKKASNPSPKRAPAAKSASSSQKQNPDEMTTLPEVLVSGERGFSLNADIPRTRDDVLPYVVFDRDRIEQSGAANLDDFLKQRLTMNAQQGSFSQGVDFGNRSRVNLRGLGANQTLILIDGRRTSNSDLGGTLLQQDLNGIPLDAVERIEILPATAGGIYGGDATGGVVNVILRRDYQGVELRAGYDSSFSASDAKRKLDLRAGFNLESGKTKVLIAGTLSDAEPLLLEDRQFVRRYRDEAFANRPDLWLPPTAPPLGATTNICSATVYFPGYAECNATPLVLDDGTPLNSPITHVPSGYPGTGAGTGALVANAGSYNFDLANSSQTGGGRTALLNNPTLQSLNLTIHREFGPKVRAFFEGMASNNIGHFTSSFVSSAYSLAADAPNNPFQQPIQVSVPLPMQDSQWRVETTDRRLVAGVIAELPKDWRAEMDYIWSRTRNTQTINGAIRSSAQDFIFPALENDPAFNPIRDTNLYAIDLSPYMTTMYEGPFETTTKDVTLLLGGPIGSLPAGRPTLSVRLEHRDESFGGGTSKDLANDFGIEYPGKSQSVTSMYGEVRVPLVSAKNRLKFTEELELQLSVRRDDYTVHGAPNYRINFPGIEQPAPVDNKLHSINPTVGFRWQPIEDVAFRASYGTGFLPPNVTQLVPEAFRGTIPSTLLDPRRGNLPINVDIQNAVLYGGNPNLQPEESKTRSMGLILTPRFLPALRLSLDYIRIQKEGNIANHPQDIQGLVNDEQLFPGRVVRGPKLPGDPEGWAGPITFIDQTLLNIALAEVEAYDMQLDYRYETDRMGTFDFAALVTWQPHLQTQTKAGQPIVDNVGFRGGVLEYKANAGLVWNRRGWTMGWNSRYFDSYRIYGPTSSATTIANNIATQGAWRVPSQIYHDAFATYRFGGTGSASLGARLFNGSEITLGIRNVFNKQPPRDLQSYSTYGDPRLASYYLSFKQSF</sequence>
<dbReference type="InterPro" id="IPR011662">
    <property type="entry name" value="Secretin/TonB_short_N"/>
</dbReference>
<dbReference type="InterPro" id="IPR039426">
    <property type="entry name" value="TonB-dep_rcpt-like"/>
</dbReference>
<dbReference type="Proteomes" id="UP001431217">
    <property type="component" value="Unassembled WGS sequence"/>
</dbReference>
<evidence type="ECO:0000256" key="2">
    <source>
        <dbReference type="ARBA" id="ARBA00022448"/>
    </source>
</evidence>
<keyword evidence="7 11" id="KW-0798">TonB box</keyword>
<gene>
    <name evidence="14" type="ORF">M2650_09900</name>
</gene>
<accession>A0ABT0MJ93</accession>
<evidence type="ECO:0000256" key="12">
    <source>
        <dbReference type="SAM" id="MobiDB-lite"/>
    </source>
</evidence>
<dbReference type="EMBL" id="JAMBEP010000001">
    <property type="protein sequence ID" value="MCL1634941.1"/>
    <property type="molecule type" value="Genomic_DNA"/>
</dbReference>
<keyword evidence="5 10" id="KW-0812">Transmembrane</keyword>
<comment type="similarity">
    <text evidence="10 11">Belongs to the TonB-dependent receptor family.</text>
</comment>
<keyword evidence="6" id="KW-0408">Iron</keyword>
<dbReference type="Pfam" id="PF00593">
    <property type="entry name" value="TonB_dep_Rec_b-barrel"/>
    <property type="match status" value="1"/>
</dbReference>
<evidence type="ECO:0000256" key="6">
    <source>
        <dbReference type="ARBA" id="ARBA00023004"/>
    </source>
</evidence>
<dbReference type="InterPro" id="IPR012910">
    <property type="entry name" value="Plug_dom"/>
</dbReference>
<feature type="domain" description="Secretin/TonB short N-terminal" evidence="13">
    <location>
        <begin position="80"/>
        <end position="131"/>
    </location>
</feature>
<proteinExistence type="inferred from homology"/>
<name>A0ABT0MJ93_9GAMM</name>
<dbReference type="SUPFAM" id="SSF56935">
    <property type="entry name" value="Porins"/>
    <property type="match status" value="1"/>
</dbReference>
<evidence type="ECO:0000256" key="11">
    <source>
        <dbReference type="RuleBase" id="RU003357"/>
    </source>
</evidence>
<organism evidence="14 15">
    <name type="scientific">Luteimonas galliterrae</name>
    <dbReference type="NCBI Taxonomy" id="2940486"/>
    <lineage>
        <taxon>Bacteria</taxon>
        <taxon>Pseudomonadati</taxon>
        <taxon>Pseudomonadota</taxon>
        <taxon>Gammaproteobacteria</taxon>
        <taxon>Lysobacterales</taxon>
        <taxon>Lysobacteraceae</taxon>
        <taxon>Luteimonas</taxon>
    </lineage>
</organism>
<evidence type="ECO:0000259" key="13">
    <source>
        <dbReference type="SMART" id="SM00965"/>
    </source>
</evidence>
<evidence type="ECO:0000256" key="3">
    <source>
        <dbReference type="ARBA" id="ARBA00022452"/>
    </source>
</evidence>
<dbReference type="PROSITE" id="PS52016">
    <property type="entry name" value="TONB_DEPENDENT_REC_3"/>
    <property type="match status" value="1"/>
</dbReference>
<feature type="region of interest" description="Disordered" evidence="12">
    <location>
        <begin position="129"/>
        <end position="155"/>
    </location>
</feature>
<dbReference type="PANTHER" id="PTHR47234">
    <property type="match status" value="1"/>
</dbReference>
<reference evidence="14 15" key="1">
    <citation type="submission" date="2022-05" db="EMBL/GenBank/DDBJ databases">
        <title>Luteimonas sp. SX5, whole genome shotgun sequencing project.</title>
        <authorList>
            <person name="Zhao G."/>
            <person name="Shen L."/>
        </authorList>
    </citation>
    <scope>NUCLEOTIDE SEQUENCE [LARGE SCALE GENOMIC DNA]</scope>
    <source>
        <strain evidence="14 15">SX5</strain>
    </source>
</reference>
<evidence type="ECO:0000256" key="1">
    <source>
        <dbReference type="ARBA" id="ARBA00004571"/>
    </source>
</evidence>
<comment type="caution">
    <text evidence="14">The sequence shown here is derived from an EMBL/GenBank/DDBJ whole genome shotgun (WGS) entry which is preliminary data.</text>
</comment>
<dbReference type="Gene3D" id="2.170.130.10">
    <property type="entry name" value="TonB-dependent receptor, plug domain"/>
    <property type="match status" value="1"/>
</dbReference>
<feature type="compositionally biased region" description="Low complexity" evidence="12">
    <location>
        <begin position="129"/>
        <end position="151"/>
    </location>
</feature>
<evidence type="ECO:0000256" key="9">
    <source>
        <dbReference type="ARBA" id="ARBA00023237"/>
    </source>
</evidence>
<evidence type="ECO:0000256" key="5">
    <source>
        <dbReference type="ARBA" id="ARBA00022692"/>
    </source>
</evidence>
<keyword evidence="9 10" id="KW-0998">Cell outer membrane</keyword>
<evidence type="ECO:0000256" key="7">
    <source>
        <dbReference type="ARBA" id="ARBA00023077"/>
    </source>
</evidence>